<organism evidence="2 3">
    <name type="scientific">Nematostella vectensis</name>
    <name type="common">Starlet sea anemone</name>
    <dbReference type="NCBI Taxonomy" id="45351"/>
    <lineage>
        <taxon>Eukaryota</taxon>
        <taxon>Metazoa</taxon>
        <taxon>Cnidaria</taxon>
        <taxon>Anthozoa</taxon>
        <taxon>Hexacorallia</taxon>
        <taxon>Actiniaria</taxon>
        <taxon>Edwardsiidae</taxon>
        <taxon>Nematostella</taxon>
    </lineage>
</organism>
<dbReference type="InterPro" id="IPR043159">
    <property type="entry name" value="Lectin_gal-bd_sf"/>
</dbReference>
<evidence type="ECO:0000259" key="1">
    <source>
        <dbReference type="PROSITE" id="PS50228"/>
    </source>
</evidence>
<feature type="domain" description="SUEL-type lectin" evidence="1">
    <location>
        <begin position="6"/>
        <end position="93"/>
    </location>
</feature>
<dbReference type="GO" id="GO:0030246">
    <property type="term" value="F:carbohydrate binding"/>
    <property type="evidence" value="ECO:0007669"/>
    <property type="project" value="InterPro"/>
</dbReference>
<dbReference type="PhylomeDB" id="A7SND5"/>
<dbReference type="InterPro" id="IPR000922">
    <property type="entry name" value="Lectin_gal-bd_dom"/>
</dbReference>
<dbReference type="InParanoid" id="A7SND5"/>
<gene>
    <name evidence="2" type="ORF">NEMVEDRAFT_v1g124712</name>
</gene>
<name>A7SND5_NEMVE</name>
<dbReference type="Pfam" id="PF02140">
    <property type="entry name" value="SUEL_Lectin"/>
    <property type="match status" value="1"/>
</dbReference>
<dbReference type="PROSITE" id="PS50228">
    <property type="entry name" value="SUEL_LECTIN"/>
    <property type="match status" value="1"/>
</dbReference>
<dbReference type="AlphaFoldDB" id="A7SND5"/>
<keyword evidence="3" id="KW-1185">Reference proteome</keyword>
<dbReference type="OMA" id="QNINCHL"/>
<sequence>SPVIIICEHQTDTVQCPVGKTIDISYANYGRTSPGSVFCPHPSIKTTNCVSSSAAIHTACQGKTSCTLHASNSVYGDPCVGTFKYIQVQYKCI</sequence>
<dbReference type="CDD" id="cd22827">
    <property type="entry name" value="Gal_Rha_Lectin_SUL-I-like"/>
    <property type="match status" value="1"/>
</dbReference>
<dbReference type="EMBL" id="DS469719">
    <property type="protein sequence ID" value="EDO34778.1"/>
    <property type="molecule type" value="Genomic_DNA"/>
</dbReference>
<dbReference type="STRING" id="45351.A7SND5"/>
<protein>
    <recommendedName>
        <fullName evidence="1">SUEL-type lectin domain-containing protein</fullName>
    </recommendedName>
</protein>
<evidence type="ECO:0000313" key="3">
    <source>
        <dbReference type="Proteomes" id="UP000001593"/>
    </source>
</evidence>
<dbReference type="Gene3D" id="2.60.120.740">
    <property type="match status" value="1"/>
</dbReference>
<dbReference type="eggNOG" id="KOG4729">
    <property type="taxonomic scope" value="Eukaryota"/>
</dbReference>
<dbReference type="HOGENOM" id="CLU_143201_1_0_1"/>
<proteinExistence type="predicted"/>
<feature type="non-terminal residue" evidence="2">
    <location>
        <position position="1"/>
    </location>
</feature>
<dbReference type="FunFam" id="2.60.120.740:FF:000001">
    <property type="entry name" value="Adhesion G protein-coupled receptor L2"/>
    <property type="match status" value="1"/>
</dbReference>
<dbReference type="PANTHER" id="PTHR46780">
    <property type="entry name" value="PROTEIN EVA-1"/>
    <property type="match status" value="1"/>
</dbReference>
<dbReference type="Proteomes" id="UP000001593">
    <property type="component" value="Unassembled WGS sequence"/>
</dbReference>
<reference evidence="2 3" key="1">
    <citation type="journal article" date="2007" name="Science">
        <title>Sea anemone genome reveals ancestral eumetazoan gene repertoire and genomic organization.</title>
        <authorList>
            <person name="Putnam N.H."/>
            <person name="Srivastava M."/>
            <person name="Hellsten U."/>
            <person name="Dirks B."/>
            <person name="Chapman J."/>
            <person name="Salamov A."/>
            <person name="Terry A."/>
            <person name="Shapiro H."/>
            <person name="Lindquist E."/>
            <person name="Kapitonov V.V."/>
            <person name="Jurka J."/>
            <person name="Genikhovich G."/>
            <person name="Grigoriev I.V."/>
            <person name="Lucas S.M."/>
            <person name="Steele R.E."/>
            <person name="Finnerty J.R."/>
            <person name="Technau U."/>
            <person name="Martindale M.Q."/>
            <person name="Rokhsar D.S."/>
        </authorList>
    </citation>
    <scope>NUCLEOTIDE SEQUENCE [LARGE SCALE GENOMIC DNA]</scope>
    <source>
        <strain evidence="3">CH2 X CH6</strain>
    </source>
</reference>
<accession>A7SND5</accession>
<evidence type="ECO:0000313" key="2">
    <source>
        <dbReference type="EMBL" id="EDO34778.1"/>
    </source>
</evidence>